<name>A0A914H0Y2_GLORO</name>
<accession>A0A914H0Y2</accession>
<proteinExistence type="predicted"/>
<dbReference type="WBParaSite" id="Gr19_v10_g13149.t1">
    <property type="protein sequence ID" value="Gr19_v10_g13149.t1"/>
    <property type="gene ID" value="Gr19_v10_g13149"/>
</dbReference>
<dbReference type="Proteomes" id="UP000887572">
    <property type="component" value="Unplaced"/>
</dbReference>
<reference evidence="2" key="1">
    <citation type="submission" date="2022-11" db="UniProtKB">
        <authorList>
            <consortium name="WormBaseParasite"/>
        </authorList>
    </citation>
    <scope>IDENTIFICATION</scope>
</reference>
<evidence type="ECO:0000313" key="2">
    <source>
        <dbReference type="WBParaSite" id="Gr19_v10_g13149.t1"/>
    </source>
</evidence>
<organism evidence="1 2">
    <name type="scientific">Globodera rostochiensis</name>
    <name type="common">Golden nematode worm</name>
    <name type="synonym">Heterodera rostochiensis</name>
    <dbReference type="NCBI Taxonomy" id="31243"/>
    <lineage>
        <taxon>Eukaryota</taxon>
        <taxon>Metazoa</taxon>
        <taxon>Ecdysozoa</taxon>
        <taxon>Nematoda</taxon>
        <taxon>Chromadorea</taxon>
        <taxon>Rhabditida</taxon>
        <taxon>Tylenchina</taxon>
        <taxon>Tylenchomorpha</taxon>
        <taxon>Tylenchoidea</taxon>
        <taxon>Heteroderidae</taxon>
        <taxon>Heteroderinae</taxon>
        <taxon>Globodera</taxon>
    </lineage>
</organism>
<sequence>MPRGKVGTLYPISDSSRLRHSLRGAQPVVFGIREENSRPFVVPPLLVAPCNAQLGPHLRISTLSDFISSSVLLSSY</sequence>
<dbReference type="AlphaFoldDB" id="A0A914H0Y2"/>
<keyword evidence="1" id="KW-1185">Reference proteome</keyword>
<protein>
    <submittedName>
        <fullName evidence="2">Uncharacterized protein</fullName>
    </submittedName>
</protein>
<evidence type="ECO:0000313" key="1">
    <source>
        <dbReference type="Proteomes" id="UP000887572"/>
    </source>
</evidence>